<dbReference type="EMBL" id="JALAOH010000006">
    <property type="protein sequence ID" value="MCY8315787.1"/>
    <property type="molecule type" value="Genomic_DNA"/>
</dbReference>
<evidence type="ECO:0000313" key="1">
    <source>
        <dbReference type="EMBL" id="MCY8315787.1"/>
    </source>
</evidence>
<name>A0AAP3FTN1_BACVA</name>
<dbReference type="AlphaFoldDB" id="A0AAP3FTN1"/>
<sequence>MGFELNLAHMSISDLLEKAAEKNELIYVRERQRCLGKTASLIQFARKNNCPILMKRNVASHFQCMHPDLEFIAYYDGKRLDGLENVVCDEGIPFDVVKDLHSKGCLLTGFVRRDNVPYTYSLEEALREVLYKSSWFYS</sequence>
<proteinExistence type="predicted"/>
<dbReference type="Proteomes" id="UP001067121">
    <property type="component" value="Unassembled WGS sequence"/>
</dbReference>
<organism evidence="1 2">
    <name type="scientific">Bacillus vallismortis</name>
    <dbReference type="NCBI Taxonomy" id="72361"/>
    <lineage>
        <taxon>Bacteria</taxon>
        <taxon>Bacillati</taxon>
        <taxon>Bacillota</taxon>
        <taxon>Bacilli</taxon>
        <taxon>Bacillales</taxon>
        <taxon>Bacillaceae</taxon>
        <taxon>Bacillus</taxon>
    </lineage>
</organism>
<protein>
    <submittedName>
        <fullName evidence="1">Uncharacterized protein</fullName>
    </submittedName>
</protein>
<accession>A0AAP3FTN1</accession>
<reference evidence="1" key="1">
    <citation type="submission" date="2022-02" db="EMBL/GenBank/DDBJ databases">
        <title>Crop Bioprotection Bacillus Genome Sequencing.</title>
        <authorList>
            <person name="Dunlap C."/>
        </authorList>
    </citation>
    <scope>NUCLEOTIDE SEQUENCE</scope>
    <source>
        <strain evidence="1">98-1</strain>
    </source>
</reference>
<gene>
    <name evidence="1" type="ORF">MOC71_03265</name>
</gene>
<dbReference type="RefSeq" id="WP_215510512.1">
    <property type="nucleotide sequence ID" value="NZ_JALAOH010000006.1"/>
</dbReference>
<comment type="caution">
    <text evidence="1">The sequence shown here is derived from an EMBL/GenBank/DDBJ whole genome shotgun (WGS) entry which is preliminary data.</text>
</comment>
<evidence type="ECO:0000313" key="2">
    <source>
        <dbReference type="Proteomes" id="UP001067121"/>
    </source>
</evidence>